<accession>A0A6L2KCR4</accession>
<feature type="coiled-coil region" evidence="1">
    <location>
        <begin position="269"/>
        <end position="296"/>
    </location>
</feature>
<evidence type="ECO:0000256" key="1">
    <source>
        <dbReference type="SAM" id="Coils"/>
    </source>
</evidence>
<proteinExistence type="predicted"/>
<dbReference type="Pfam" id="PF14223">
    <property type="entry name" value="Retrotran_gag_2"/>
    <property type="match status" value="1"/>
</dbReference>
<feature type="region of interest" description="Disordered" evidence="2">
    <location>
        <begin position="501"/>
        <end position="537"/>
    </location>
</feature>
<protein>
    <submittedName>
        <fullName evidence="3">Uncharacterized protein</fullName>
    </submittedName>
</protein>
<comment type="caution">
    <text evidence="3">The sequence shown here is derived from an EMBL/GenBank/DDBJ whole genome shotgun (WGS) entry which is preliminary data.</text>
</comment>
<evidence type="ECO:0000256" key="2">
    <source>
        <dbReference type="SAM" id="MobiDB-lite"/>
    </source>
</evidence>
<keyword evidence="1" id="KW-0175">Coiled coil</keyword>
<sequence length="645" mass="72088">MFGGNKESKKMQKTILKQNYENFAASSQEGLDKTYDRFQKLISQIEIHSEVISQEDANLKLLRSLPLAWNSIALIMRNKFDLDTLSMDDLYNNLKVYESEIKGQSSSSSNSQNVAFVSSNNTSSTNKTVNTTHTIFAASSKNQASTASYADDIMFSFFSNKSNALQLDNEELEQIDTDDLEEIDLKWQVAMLTMRVKRRGHFARECTAPRNQGNRNKDAPAKNAPVDTSTTNALVVQDEISGYDWSFRAEEKLTNFALMARISQGSSSLSSSDSELENALKEKDDLKLKLEEFKTSSKNLTKLINSQISAVDKTGLGYDGQMNESDVNKSEVPNNVVDSCESDGDDNSLIRCSLLSSRLSFSERQGLIRQTSPRVQDVKGDMDSTEFLRSISRNLTLVKEYLGEYSQHSMVLPELYIVDQVNDRFKKGEGYHAVLPPYTGNYMPPRSDLSFAGLDNSVFKSKVRETTTGVPKIETYASKTSKDSLKNPKTVRSSAPIIEDWESDSEDENATVENENKAEKPRKFNQIPRGNKKNWNGLMTQKLGDGFEFKKKACFISSVNTARRVNTAASRPNVNNALPTTYSYFKAHSPVRRPFNQKSAAKTNNLNEKVNTAKVSNVTTARPKAVVSAAEGKRNNVVKSSACWI</sequence>
<organism evidence="3">
    <name type="scientific">Tanacetum cinerariifolium</name>
    <name type="common">Dalmatian daisy</name>
    <name type="synonym">Chrysanthemum cinerariifolium</name>
    <dbReference type="NCBI Taxonomy" id="118510"/>
    <lineage>
        <taxon>Eukaryota</taxon>
        <taxon>Viridiplantae</taxon>
        <taxon>Streptophyta</taxon>
        <taxon>Embryophyta</taxon>
        <taxon>Tracheophyta</taxon>
        <taxon>Spermatophyta</taxon>
        <taxon>Magnoliopsida</taxon>
        <taxon>eudicotyledons</taxon>
        <taxon>Gunneridae</taxon>
        <taxon>Pentapetalae</taxon>
        <taxon>asterids</taxon>
        <taxon>campanulids</taxon>
        <taxon>Asterales</taxon>
        <taxon>Asteraceae</taxon>
        <taxon>Asteroideae</taxon>
        <taxon>Anthemideae</taxon>
        <taxon>Anthemidinae</taxon>
        <taxon>Tanacetum</taxon>
    </lineage>
</organism>
<dbReference type="AlphaFoldDB" id="A0A6L2KCR4"/>
<evidence type="ECO:0000313" key="3">
    <source>
        <dbReference type="EMBL" id="GEU46550.1"/>
    </source>
</evidence>
<gene>
    <name evidence="3" type="ORF">Tci_018528</name>
</gene>
<reference evidence="3" key="1">
    <citation type="journal article" date="2019" name="Sci. Rep.">
        <title>Draft genome of Tanacetum cinerariifolium, the natural source of mosquito coil.</title>
        <authorList>
            <person name="Yamashiro T."/>
            <person name="Shiraishi A."/>
            <person name="Satake H."/>
            <person name="Nakayama K."/>
        </authorList>
    </citation>
    <scope>NUCLEOTIDE SEQUENCE</scope>
</reference>
<dbReference type="EMBL" id="BKCJ010002140">
    <property type="protein sequence ID" value="GEU46550.1"/>
    <property type="molecule type" value="Genomic_DNA"/>
</dbReference>
<feature type="compositionally biased region" description="Acidic residues" evidence="2">
    <location>
        <begin position="501"/>
        <end position="510"/>
    </location>
</feature>
<name>A0A6L2KCR4_TANCI</name>
<feature type="region of interest" description="Disordered" evidence="2">
    <location>
        <begin position="208"/>
        <end position="227"/>
    </location>
</feature>